<dbReference type="Proteomes" id="UP000001555">
    <property type="component" value="Unassembled WGS sequence"/>
</dbReference>
<protein>
    <submittedName>
        <fullName evidence="2 3">Uncharacterized protein</fullName>
    </submittedName>
</protein>
<accession>B7PMQ9</accession>
<evidence type="ECO:0000313" key="3">
    <source>
        <dbReference type="EnsemblMetazoa" id="ISCW005499-PA"/>
    </source>
</evidence>
<keyword evidence="1" id="KW-1133">Transmembrane helix</keyword>
<dbReference type="InParanoid" id="B7PMQ9"/>
<evidence type="ECO:0000256" key="1">
    <source>
        <dbReference type="SAM" id="Phobius"/>
    </source>
</evidence>
<dbReference type="HOGENOM" id="CLU_2673845_0_0_1"/>
<keyword evidence="1" id="KW-0472">Membrane</keyword>
<keyword evidence="1" id="KW-0812">Transmembrane</keyword>
<proteinExistence type="predicted"/>
<dbReference type="VEuPathDB" id="VectorBase:ISCI005499"/>
<sequence>MDPAVALELQVQQESTSRSRICTVIAVMACIVMGCFLLLGFSLKRNDELVAILDQYLIGGSVYRISSHAYLSQHC</sequence>
<name>B7PMQ9_IXOSC</name>
<dbReference type="VEuPathDB" id="VectorBase:ISCW005499"/>
<organism>
    <name type="scientific">Ixodes scapularis</name>
    <name type="common">Black-legged tick</name>
    <name type="synonym">Deer tick</name>
    <dbReference type="NCBI Taxonomy" id="6945"/>
    <lineage>
        <taxon>Eukaryota</taxon>
        <taxon>Metazoa</taxon>
        <taxon>Ecdysozoa</taxon>
        <taxon>Arthropoda</taxon>
        <taxon>Chelicerata</taxon>
        <taxon>Arachnida</taxon>
        <taxon>Acari</taxon>
        <taxon>Parasitiformes</taxon>
        <taxon>Ixodida</taxon>
        <taxon>Ixodoidea</taxon>
        <taxon>Ixodidae</taxon>
        <taxon>Ixodinae</taxon>
        <taxon>Ixodes</taxon>
    </lineage>
</organism>
<evidence type="ECO:0000313" key="2">
    <source>
        <dbReference type="EMBL" id="EEC07881.1"/>
    </source>
</evidence>
<gene>
    <name evidence="2" type="ORF">IscW_ISCW005499</name>
</gene>
<dbReference type="EnsemblMetazoa" id="ISCW005499-RA">
    <property type="protein sequence ID" value="ISCW005499-PA"/>
    <property type="gene ID" value="ISCW005499"/>
</dbReference>
<dbReference type="PaxDb" id="6945-B7PMQ9"/>
<feature type="transmembrane region" description="Helical" evidence="1">
    <location>
        <begin position="21"/>
        <end position="43"/>
    </location>
</feature>
<dbReference type="EMBL" id="DS748823">
    <property type="protein sequence ID" value="EEC07881.1"/>
    <property type="molecule type" value="Genomic_DNA"/>
</dbReference>
<dbReference type="AlphaFoldDB" id="B7PMQ9"/>
<reference evidence="3" key="2">
    <citation type="submission" date="2020-05" db="UniProtKB">
        <authorList>
            <consortium name="EnsemblMetazoa"/>
        </authorList>
    </citation>
    <scope>IDENTIFICATION</scope>
    <source>
        <strain evidence="3">wikel</strain>
    </source>
</reference>
<reference evidence="2 4" key="1">
    <citation type="submission" date="2008-03" db="EMBL/GenBank/DDBJ databases">
        <title>Annotation of Ixodes scapularis.</title>
        <authorList>
            <consortium name="Ixodes scapularis Genome Project Consortium"/>
            <person name="Caler E."/>
            <person name="Hannick L.I."/>
            <person name="Bidwell S."/>
            <person name="Joardar V."/>
            <person name="Thiagarajan M."/>
            <person name="Amedeo P."/>
            <person name="Galinsky K.J."/>
            <person name="Schobel S."/>
            <person name="Inman J."/>
            <person name="Hostetler J."/>
            <person name="Miller J."/>
            <person name="Hammond M."/>
            <person name="Megy K."/>
            <person name="Lawson D."/>
            <person name="Kodira C."/>
            <person name="Sutton G."/>
            <person name="Meyer J."/>
            <person name="Hill C.A."/>
            <person name="Birren B."/>
            <person name="Nene V."/>
            <person name="Collins F."/>
            <person name="Alarcon-Chaidez F."/>
            <person name="Wikel S."/>
            <person name="Strausberg R."/>
        </authorList>
    </citation>
    <scope>NUCLEOTIDE SEQUENCE [LARGE SCALE GENOMIC DNA]</scope>
    <source>
        <strain evidence="4">Wikel</strain>
        <strain evidence="2">Wikel colony</strain>
    </source>
</reference>
<evidence type="ECO:0000313" key="4">
    <source>
        <dbReference type="Proteomes" id="UP000001555"/>
    </source>
</evidence>
<keyword evidence="4" id="KW-1185">Reference proteome</keyword>
<dbReference type="EMBL" id="ABJB010075950">
    <property type="status" value="NOT_ANNOTATED_CDS"/>
    <property type="molecule type" value="Genomic_DNA"/>
</dbReference>